<evidence type="ECO:0000256" key="6">
    <source>
        <dbReference type="SAM" id="SignalP"/>
    </source>
</evidence>
<keyword evidence="2" id="KW-0479">Metal-binding</keyword>
<evidence type="ECO:0000256" key="5">
    <source>
        <dbReference type="ARBA" id="ARBA00023004"/>
    </source>
</evidence>
<keyword evidence="5" id="KW-0408">Iron</keyword>
<feature type="signal peptide" evidence="6">
    <location>
        <begin position="1"/>
        <end position="19"/>
    </location>
</feature>
<comment type="caution">
    <text evidence="8">The sequence shown here is derived from an EMBL/GenBank/DDBJ whole genome shotgun (WGS) entry which is preliminary data.</text>
</comment>
<keyword evidence="3" id="KW-0223">Dioxygenase</keyword>
<dbReference type="Proteomes" id="UP001369815">
    <property type="component" value="Unassembled WGS sequence"/>
</dbReference>
<keyword evidence="6" id="KW-0732">Signal</keyword>
<comment type="cofactor">
    <cofactor evidence="1">
        <name>L-ascorbate</name>
        <dbReference type="ChEBI" id="CHEBI:38290"/>
    </cofactor>
</comment>
<evidence type="ECO:0000256" key="1">
    <source>
        <dbReference type="ARBA" id="ARBA00001961"/>
    </source>
</evidence>
<dbReference type="SMART" id="SM00702">
    <property type="entry name" value="P4Hc"/>
    <property type="match status" value="1"/>
</dbReference>
<dbReference type="GO" id="GO:0005506">
    <property type="term" value="F:iron ion binding"/>
    <property type="evidence" value="ECO:0007669"/>
    <property type="project" value="InterPro"/>
</dbReference>
<accession>A0AAX6MRN9</accession>
<evidence type="ECO:0000259" key="7">
    <source>
        <dbReference type="PROSITE" id="PS51471"/>
    </source>
</evidence>
<name>A0AAX6MRN9_9PEZI</name>
<dbReference type="PANTHER" id="PTHR10869:SF246">
    <property type="entry name" value="TRANSMEMBRANE PROLYL 4-HYDROXYLASE"/>
    <property type="match status" value="1"/>
</dbReference>
<evidence type="ECO:0000256" key="2">
    <source>
        <dbReference type="ARBA" id="ARBA00022723"/>
    </source>
</evidence>
<evidence type="ECO:0000256" key="3">
    <source>
        <dbReference type="ARBA" id="ARBA00022964"/>
    </source>
</evidence>
<feature type="domain" description="Fe2OG dioxygenase" evidence="7">
    <location>
        <begin position="143"/>
        <end position="272"/>
    </location>
</feature>
<dbReference type="Gene3D" id="2.60.120.620">
    <property type="entry name" value="q2cbj1_9rhob like domain"/>
    <property type="match status" value="1"/>
</dbReference>
<dbReference type="PANTHER" id="PTHR10869">
    <property type="entry name" value="PROLYL 4-HYDROXYLASE ALPHA SUBUNIT"/>
    <property type="match status" value="1"/>
</dbReference>
<dbReference type="PROSITE" id="PS51471">
    <property type="entry name" value="FE2OG_OXY"/>
    <property type="match status" value="1"/>
</dbReference>
<evidence type="ECO:0000256" key="4">
    <source>
        <dbReference type="ARBA" id="ARBA00023002"/>
    </source>
</evidence>
<dbReference type="EMBL" id="JBANMG010000003">
    <property type="protein sequence ID" value="KAK6955067.1"/>
    <property type="molecule type" value="Genomic_DNA"/>
</dbReference>
<evidence type="ECO:0000313" key="8">
    <source>
        <dbReference type="EMBL" id="KAK6955067.1"/>
    </source>
</evidence>
<proteinExistence type="predicted"/>
<keyword evidence="4" id="KW-0560">Oxidoreductase</keyword>
<dbReference type="GO" id="GO:0031418">
    <property type="term" value="F:L-ascorbic acid binding"/>
    <property type="evidence" value="ECO:0007669"/>
    <property type="project" value="InterPro"/>
</dbReference>
<dbReference type="InterPro" id="IPR044862">
    <property type="entry name" value="Pro_4_hyd_alph_FE2OG_OXY"/>
</dbReference>
<dbReference type="InterPro" id="IPR045054">
    <property type="entry name" value="P4HA-like"/>
</dbReference>
<dbReference type="InterPro" id="IPR006620">
    <property type="entry name" value="Pro_4_hyd_alph"/>
</dbReference>
<organism evidence="8 9">
    <name type="scientific">Daldinia eschscholtzii</name>
    <dbReference type="NCBI Taxonomy" id="292717"/>
    <lineage>
        <taxon>Eukaryota</taxon>
        <taxon>Fungi</taxon>
        <taxon>Dikarya</taxon>
        <taxon>Ascomycota</taxon>
        <taxon>Pezizomycotina</taxon>
        <taxon>Sordariomycetes</taxon>
        <taxon>Xylariomycetidae</taxon>
        <taxon>Xylariales</taxon>
        <taxon>Hypoxylaceae</taxon>
        <taxon>Daldinia</taxon>
    </lineage>
</organism>
<keyword evidence="9" id="KW-1185">Reference proteome</keyword>
<feature type="chain" id="PRO_5043321181" description="Fe2OG dioxygenase domain-containing protein" evidence="6">
    <location>
        <begin position="20"/>
        <end position="284"/>
    </location>
</feature>
<dbReference type="AlphaFoldDB" id="A0AAX6MRN9"/>
<dbReference type="InterPro" id="IPR005123">
    <property type="entry name" value="Oxoglu/Fe-dep_dioxygenase_dom"/>
</dbReference>
<dbReference type="GO" id="GO:0005783">
    <property type="term" value="C:endoplasmic reticulum"/>
    <property type="evidence" value="ECO:0007669"/>
    <property type="project" value="TreeGrafter"/>
</dbReference>
<dbReference type="Pfam" id="PF13640">
    <property type="entry name" value="2OG-FeII_Oxy_3"/>
    <property type="match status" value="1"/>
</dbReference>
<reference evidence="8 9" key="1">
    <citation type="journal article" date="2024" name="Front Chem Biol">
        <title>Unveiling the potential of Daldinia eschscholtzii MFLUCC 19-0629 through bioactivity and bioinformatics studies for enhanced sustainable agriculture production.</title>
        <authorList>
            <person name="Brooks S."/>
            <person name="Weaver J.A."/>
            <person name="Klomchit A."/>
            <person name="Alharthi S.A."/>
            <person name="Onlamun T."/>
            <person name="Nurani R."/>
            <person name="Vong T.K."/>
            <person name="Alberti F."/>
            <person name="Greco C."/>
        </authorList>
    </citation>
    <scope>NUCLEOTIDE SEQUENCE [LARGE SCALE GENOMIC DNA]</scope>
    <source>
        <strain evidence="8">MFLUCC 19-0629</strain>
    </source>
</reference>
<sequence>MNSLRSILLLSFTTGLAQAHSHNDGAQKPMAASSDYTCEHPAYQSHIVSKSPLVIYLANFITPEERAHLQEITQVLHPCKSSFRLTIFNSQDTFSHSAVADSSGAQGLRQTRTSQSTNVPRDAVVRCIEERALLFQGFDVPRTHLEPLQLVKYGPGERYHFHTDWYTNSAHATSALGGNRLSSFFAYVAASDDITGGGTNFPMVRAPHDERWCEFVDCDEPWENGVTFRPVVGNAVFWQNLHEDGTGDQATLHAGLPVTSGSKIGMNIWTRQGPLSEDIRGPDV</sequence>
<dbReference type="GO" id="GO:0004656">
    <property type="term" value="F:procollagen-proline 4-dioxygenase activity"/>
    <property type="evidence" value="ECO:0007669"/>
    <property type="project" value="TreeGrafter"/>
</dbReference>
<protein>
    <recommendedName>
        <fullName evidence="7">Fe2OG dioxygenase domain-containing protein</fullName>
    </recommendedName>
</protein>
<evidence type="ECO:0000313" key="9">
    <source>
        <dbReference type="Proteomes" id="UP001369815"/>
    </source>
</evidence>
<gene>
    <name evidence="8" type="ORF">Daesc_002697</name>
</gene>